<dbReference type="EMBL" id="BAAAGF010000002">
    <property type="protein sequence ID" value="GAA0744336.1"/>
    <property type="molecule type" value="Genomic_DNA"/>
</dbReference>
<dbReference type="RefSeq" id="WP_343797674.1">
    <property type="nucleotide sequence ID" value="NZ_BAAAGF010000002.1"/>
</dbReference>
<evidence type="ECO:0000313" key="3">
    <source>
        <dbReference type="Proteomes" id="UP001500736"/>
    </source>
</evidence>
<proteinExistence type="predicted"/>
<gene>
    <name evidence="2" type="ORF">GCM10009431_18370</name>
</gene>
<organism evidence="2 3">
    <name type="scientific">Gaetbulibacter jejuensis</name>
    <dbReference type="NCBI Taxonomy" id="584607"/>
    <lineage>
        <taxon>Bacteria</taxon>
        <taxon>Pseudomonadati</taxon>
        <taxon>Bacteroidota</taxon>
        <taxon>Flavobacteriia</taxon>
        <taxon>Flavobacteriales</taxon>
        <taxon>Flavobacteriaceae</taxon>
        <taxon>Gaetbulibacter</taxon>
    </lineage>
</organism>
<reference evidence="2 3" key="1">
    <citation type="journal article" date="2019" name="Int. J. Syst. Evol. Microbiol.">
        <title>The Global Catalogue of Microorganisms (GCM) 10K type strain sequencing project: providing services to taxonomists for standard genome sequencing and annotation.</title>
        <authorList>
            <consortium name="The Broad Institute Genomics Platform"/>
            <consortium name="The Broad Institute Genome Sequencing Center for Infectious Disease"/>
            <person name="Wu L."/>
            <person name="Ma J."/>
        </authorList>
    </citation>
    <scope>NUCLEOTIDE SEQUENCE [LARGE SCALE GENOMIC DNA]</scope>
    <source>
        <strain evidence="2 3">JCM 15976</strain>
    </source>
</reference>
<evidence type="ECO:0000313" key="2">
    <source>
        <dbReference type="EMBL" id="GAA0744336.1"/>
    </source>
</evidence>
<protein>
    <submittedName>
        <fullName evidence="2">Uncharacterized protein</fullName>
    </submittedName>
</protein>
<sequence>MNIKINPLVIALFTLCTIISTKTSAQENDVKLFNNDVQSNTRSKGLPDNDAQMLKKLVYKKVETAYLSNNESKPIMLNTERVVVDVASLNTINRKPSNMVKVLVIKVLNQNDLSKTIDYDAFSVFPNLECIYISCEVEASQPQIIRMIKKREDIKYPPTFLGINIPI</sequence>
<feature type="chain" id="PRO_5045120281" evidence="1">
    <location>
        <begin position="26"/>
        <end position="167"/>
    </location>
</feature>
<feature type="signal peptide" evidence="1">
    <location>
        <begin position="1"/>
        <end position="25"/>
    </location>
</feature>
<evidence type="ECO:0000256" key="1">
    <source>
        <dbReference type="SAM" id="SignalP"/>
    </source>
</evidence>
<dbReference type="Proteomes" id="UP001500736">
    <property type="component" value="Unassembled WGS sequence"/>
</dbReference>
<comment type="caution">
    <text evidence="2">The sequence shown here is derived from an EMBL/GenBank/DDBJ whole genome shotgun (WGS) entry which is preliminary data.</text>
</comment>
<accession>A0ABN1JPZ9</accession>
<keyword evidence="3" id="KW-1185">Reference proteome</keyword>
<name>A0ABN1JPZ9_9FLAO</name>
<keyword evidence="1" id="KW-0732">Signal</keyword>